<dbReference type="EMBL" id="MAGO01000003">
    <property type="protein sequence ID" value="OCC15794.1"/>
    <property type="molecule type" value="Genomic_DNA"/>
</dbReference>
<accession>A0A1B9F7H1</accession>
<dbReference type="STRING" id="1156395.DBT_0719"/>
<dbReference type="FunFam" id="3.20.20.140:FF:000005">
    <property type="entry name" value="TatD family hydrolase"/>
    <property type="match status" value="1"/>
</dbReference>
<comment type="similarity">
    <text evidence="1">Belongs to the metallo-dependent hydrolases superfamily. TatD-type hydrolase family.</text>
</comment>
<dbReference type="GO" id="GO:0016788">
    <property type="term" value="F:hydrolase activity, acting on ester bonds"/>
    <property type="evidence" value="ECO:0007669"/>
    <property type="project" value="InterPro"/>
</dbReference>
<feature type="binding site" evidence="4">
    <location>
        <position position="204"/>
    </location>
    <ligand>
        <name>a divalent metal cation</name>
        <dbReference type="ChEBI" id="CHEBI:60240"/>
        <label>1</label>
    </ligand>
</feature>
<dbReference type="PATRIC" id="fig|1156395.6.peg.730"/>
<feature type="binding site" evidence="4">
    <location>
        <position position="154"/>
    </location>
    <ligand>
        <name>a divalent metal cation</name>
        <dbReference type="ChEBI" id="CHEBI:60240"/>
        <label>2</label>
    </ligand>
</feature>
<feature type="binding site" evidence="4">
    <location>
        <position position="129"/>
    </location>
    <ligand>
        <name>a divalent metal cation</name>
        <dbReference type="ChEBI" id="CHEBI:60240"/>
        <label>2</label>
    </ligand>
</feature>
<dbReference type="PANTHER" id="PTHR46124:SF2">
    <property type="entry name" value="D-AMINOACYL-TRNA DEACYLASE"/>
    <property type="match status" value="1"/>
</dbReference>
<feature type="binding site" evidence="4">
    <location>
        <position position="8"/>
    </location>
    <ligand>
        <name>a divalent metal cation</name>
        <dbReference type="ChEBI" id="CHEBI:60240"/>
        <label>1</label>
    </ligand>
</feature>
<feature type="binding site" evidence="4">
    <location>
        <position position="93"/>
    </location>
    <ligand>
        <name>a divalent metal cation</name>
        <dbReference type="ChEBI" id="CHEBI:60240"/>
        <label>1</label>
    </ligand>
</feature>
<dbReference type="Proteomes" id="UP000093080">
    <property type="component" value="Unassembled WGS sequence"/>
</dbReference>
<gene>
    <name evidence="5" type="ORF">DBT_0719</name>
</gene>
<name>A0A1B9F7H1_9BACT</name>
<dbReference type="PANTHER" id="PTHR46124">
    <property type="entry name" value="D-AMINOACYL-TRNA DEACYLASE"/>
    <property type="match status" value="1"/>
</dbReference>
<evidence type="ECO:0000313" key="6">
    <source>
        <dbReference type="Proteomes" id="UP000093080"/>
    </source>
</evidence>
<dbReference type="NCBIfam" id="TIGR00010">
    <property type="entry name" value="YchF/TatD family DNA exonuclease"/>
    <property type="match status" value="1"/>
</dbReference>
<dbReference type="PROSITE" id="PS01137">
    <property type="entry name" value="TATD_1"/>
    <property type="match status" value="1"/>
</dbReference>
<dbReference type="InterPro" id="IPR001130">
    <property type="entry name" value="TatD-like"/>
</dbReference>
<organism evidence="5 6">
    <name type="scientific">Dissulfuribacter thermophilus</name>
    <dbReference type="NCBI Taxonomy" id="1156395"/>
    <lineage>
        <taxon>Bacteria</taxon>
        <taxon>Pseudomonadati</taxon>
        <taxon>Thermodesulfobacteriota</taxon>
        <taxon>Dissulfuribacteria</taxon>
        <taxon>Dissulfuribacterales</taxon>
        <taxon>Dissulfuribacteraceae</taxon>
        <taxon>Dissulfuribacter</taxon>
    </lineage>
</organism>
<feature type="binding site" evidence="4">
    <location>
        <position position="6"/>
    </location>
    <ligand>
        <name>a divalent metal cation</name>
        <dbReference type="ChEBI" id="CHEBI:60240"/>
        <label>1</label>
    </ligand>
</feature>
<dbReference type="AlphaFoldDB" id="A0A1B9F7H1"/>
<evidence type="ECO:0000256" key="3">
    <source>
        <dbReference type="ARBA" id="ARBA00022801"/>
    </source>
</evidence>
<dbReference type="GO" id="GO:0046872">
    <property type="term" value="F:metal ion binding"/>
    <property type="evidence" value="ECO:0007669"/>
    <property type="project" value="UniProtKB-KW"/>
</dbReference>
<dbReference type="OrthoDB" id="9810005at2"/>
<dbReference type="InterPro" id="IPR015991">
    <property type="entry name" value="TatD/YcfH-like"/>
</dbReference>
<keyword evidence="6" id="KW-1185">Reference proteome</keyword>
<keyword evidence="2 4" id="KW-0479">Metal-binding</keyword>
<proteinExistence type="inferred from homology"/>
<dbReference type="InterPro" id="IPR018228">
    <property type="entry name" value="DNase_TatD-rel_CS"/>
</dbReference>
<sequence length="258" mass="28809">MLIDTHAHLDFPELSKDLGQVIERAKKAGVEKIISVGIDETSSLSAQRISKEFPGIVYATIGLHPHDAKSLDNDLMDRFKSYLRQGGFIGIGETGLDFAKAYSSKLDQEEAFRFQLSLSKEFALPVVIHTREAGPDTLRILKSEDAKGATGVIHCFSGDYELLKAFLDLGFYISFSGIITFPRAQALRDAVKKCPLDRFFIETDSPFLAPVPKRGKTNEPSYVKYIAKEVARLKGIDFEEVCRWSSENARALFKPLKD</sequence>
<dbReference type="Gene3D" id="3.20.20.140">
    <property type="entry name" value="Metal-dependent hydrolases"/>
    <property type="match status" value="1"/>
</dbReference>
<dbReference type="PIRSF" id="PIRSF005902">
    <property type="entry name" value="DNase_TatD"/>
    <property type="match status" value="1"/>
</dbReference>
<comment type="caution">
    <text evidence="5">The sequence shown here is derived from an EMBL/GenBank/DDBJ whole genome shotgun (WGS) entry which is preliminary data.</text>
</comment>
<dbReference type="SUPFAM" id="SSF51556">
    <property type="entry name" value="Metallo-dependent hydrolases"/>
    <property type="match status" value="1"/>
</dbReference>
<dbReference type="RefSeq" id="WP_067616447.1">
    <property type="nucleotide sequence ID" value="NZ_MAGO01000003.1"/>
</dbReference>
<dbReference type="CDD" id="cd01310">
    <property type="entry name" value="TatD_DNAse"/>
    <property type="match status" value="1"/>
</dbReference>
<evidence type="ECO:0000313" key="5">
    <source>
        <dbReference type="EMBL" id="OCC15794.1"/>
    </source>
</evidence>
<dbReference type="GO" id="GO:0004536">
    <property type="term" value="F:DNA nuclease activity"/>
    <property type="evidence" value="ECO:0007669"/>
    <property type="project" value="InterPro"/>
</dbReference>
<keyword evidence="3" id="KW-0378">Hydrolase</keyword>
<protein>
    <submittedName>
        <fullName evidence="5">Putative deoxyribonuclease YcfH</fullName>
    </submittedName>
</protein>
<dbReference type="InterPro" id="IPR032466">
    <property type="entry name" value="Metal_Hydrolase"/>
</dbReference>
<reference evidence="5 6" key="1">
    <citation type="submission" date="2016-06" db="EMBL/GenBank/DDBJ databases">
        <title>Respiratory ammonification of nitrate coupled to the oxidation of elemental sulfur in deep-sea autotrophic thermophilic bacteria.</title>
        <authorList>
            <person name="Slobodkina G.B."/>
            <person name="Mardanov A.V."/>
            <person name="Ravin N.V."/>
            <person name="Frolova A.A."/>
            <person name="Viryasiv M.B."/>
            <person name="Chernyh N.A."/>
            <person name="Bonch-Osmolovskaya E.A."/>
            <person name="Slobodkin A.I."/>
        </authorList>
    </citation>
    <scope>NUCLEOTIDE SEQUENCE [LARGE SCALE GENOMIC DNA]</scope>
    <source>
        <strain evidence="5 6">S69</strain>
    </source>
</reference>
<evidence type="ECO:0000256" key="2">
    <source>
        <dbReference type="ARBA" id="ARBA00022723"/>
    </source>
</evidence>
<evidence type="ECO:0000256" key="1">
    <source>
        <dbReference type="ARBA" id="ARBA00009275"/>
    </source>
</evidence>
<dbReference type="GO" id="GO:0005829">
    <property type="term" value="C:cytosol"/>
    <property type="evidence" value="ECO:0007669"/>
    <property type="project" value="TreeGrafter"/>
</dbReference>
<dbReference type="Pfam" id="PF01026">
    <property type="entry name" value="TatD_DNase"/>
    <property type="match status" value="1"/>
</dbReference>
<evidence type="ECO:0000256" key="4">
    <source>
        <dbReference type="PIRSR" id="PIRSR005902-1"/>
    </source>
</evidence>